<dbReference type="EMBL" id="QGKV02000832">
    <property type="protein sequence ID" value="KAF3543529.1"/>
    <property type="molecule type" value="Genomic_DNA"/>
</dbReference>
<accession>A0ABQ7BVJ8</accession>
<organism evidence="1 2">
    <name type="scientific">Brassica cretica</name>
    <name type="common">Mustard</name>
    <dbReference type="NCBI Taxonomy" id="69181"/>
    <lineage>
        <taxon>Eukaryota</taxon>
        <taxon>Viridiplantae</taxon>
        <taxon>Streptophyta</taxon>
        <taxon>Embryophyta</taxon>
        <taxon>Tracheophyta</taxon>
        <taxon>Spermatophyta</taxon>
        <taxon>Magnoliopsida</taxon>
        <taxon>eudicotyledons</taxon>
        <taxon>Gunneridae</taxon>
        <taxon>Pentapetalae</taxon>
        <taxon>rosids</taxon>
        <taxon>malvids</taxon>
        <taxon>Brassicales</taxon>
        <taxon>Brassicaceae</taxon>
        <taxon>Brassiceae</taxon>
        <taxon>Brassica</taxon>
    </lineage>
</organism>
<evidence type="ECO:0000313" key="1">
    <source>
        <dbReference type="EMBL" id="KAF3543529.1"/>
    </source>
</evidence>
<reference evidence="1 2" key="1">
    <citation type="journal article" date="2020" name="BMC Genomics">
        <title>Intraspecific diversification of the crop wild relative Brassica cretica Lam. using demographic model selection.</title>
        <authorList>
            <person name="Kioukis A."/>
            <person name="Michalopoulou V.A."/>
            <person name="Briers L."/>
            <person name="Pirintsos S."/>
            <person name="Studholme D.J."/>
            <person name="Pavlidis P."/>
            <person name="Sarris P.F."/>
        </authorList>
    </citation>
    <scope>NUCLEOTIDE SEQUENCE [LARGE SCALE GENOMIC DNA]</scope>
    <source>
        <strain evidence="2">cv. PFS-1207/04</strain>
    </source>
</reference>
<gene>
    <name evidence="1" type="ORF">DY000_02010660</name>
</gene>
<name>A0ABQ7BVJ8_BRACR</name>
<evidence type="ECO:0000313" key="2">
    <source>
        <dbReference type="Proteomes" id="UP000266723"/>
    </source>
</evidence>
<protein>
    <submittedName>
        <fullName evidence="1">Uncharacterized protein</fullName>
    </submittedName>
</protein>
<keyword evidence="2" id="KW-1185">Reference proteome</keyword>
<sequence length="87" mass="9605">MRPTTKPSGQGRAFVAETESLQNEKVLLSQSLAVAVMERGFISFRQTMQITTISSVLPENLKMFFLPAHASYAVRNIQTSGSWLGKS</sequence>
<proteinExistence type="predicted"/>
<dbReference type="Proteomes" id="UP000266723">
    <property type="component" value="Unassembled WGS sequence"/>
</dbReference>
<comment type="caution">
    <text evidence="1">The sequence shown here is derived from an EMBL/GenBank/DDBJ whole genome shotgun (WGS) entry which is preliminary data.</text>
</comment>